<evidence type="ECO:0000313" key="2">
    <source>
        <dbReference type="Proteomes" id="UP001199054"/>
    </source>
</evidence>
<comment type="caution">
    <text evidence="1">The sequence shown here is derived from an EMBL/GenBank/DDBJ whole genome shotgun (WGS) entry which is preliminary data.</text>
</comment>
<dbReference type="RefSeq" id="WP_226725653.1">
    <property type="nucleotide sequence ID" value="NZ_JAJAUY010000012.1"/>
</dbReference>
<organism evidence="1 2">
    <name type="scientific">Streptomyces antimicrobicus</name>
    <dbReference type="NCBI Taxonomy" id="2883108"/>
    <lineage>
        <taxon>Bacteria</taxon>
        <taxon>Bacillati</taxon>
        <taxon>Actinomycetota</taxon>
        <taxon>Actinomycetes</taxon>
        <taxon>Kitasatosporales</taxon>
        <taxon>Streptomycetaceae</taxon>
        <taxon>Streptomyces</taxon>
    </lineage>
</organism>
<evidence type="ECO:0000313" key="1">
    <source>
        <dbReference type="EMBL" id="MCB5178832.1"/>
    </source>
</evidence>
<accession>A0ABS8B2M3</accession>
<keyword evidence="2" id="KW-1185">Reference proteome</keyword>
<gene>
    <name evidence="1" type="ORF">LG632_05455</name>
</gene>
<dbReference type="EMBL" id="JAJAUY010000012">
    <property type="protein sequence ID" value="MCB5178832.1"/>
    <property type="molecule type" value="Genomic_DNA"/>
</dbReference>
<reference evidence="1 2" key="1">
    <citation type="submission" date="2021-10" db="EMBL/GenBank/DDBJ databases">
        <title>Streptomyces sp. strain SMC 277, a novel streptomycete isolated from soil.</title>
        <authorList>
            <person name="Chanama M."/>
        </authorList>
    </citation>
    <scope>NUCLEOTIDE SEQUENCE [LARGE SCALE GENOMIC DNA]</scope>
    <source>
        <strain evidence="1 2">SMC 277</strain>
    </source>
</reference>
<proteinExistence type="predicted"/>
<protein>
    <submittedName>
        <fullName evidence="1">Uncharacterized protein</fullName>
    </submittedName>
</protein>
<sequence length="192" mass="21457">MADMYDLNAIRESFFASQAKRDEGPQGGQDQVYVDRSGRVRLGSGGETDAPLSKVPHSTFAARRAPGGHSARLAEEFRVAETKMPVGTYYEDTPGAEGWVYEIVTEFRNTYVMCAHFDGTDYKVRLLEPELESLPDHDQHGFHLYYSGKICLSDRPGSGQPTLEEAYARSAAWALGVDFVRMGHPFPFNRNQ</sequence>
<name>A0ABS8B2M3_9ACTN</name>
<dbReference type="Proteomes" id="UP001199054">
    <property type="component" value="Unassembled WGS sequence"/>
</dbReference>